<gene>
    <name evidence="1" type="ORF">C8R28_1008127</name>
</gene>
<organism evidence="1 2">
    <name type="scientific">Nitrosomonas ureae</name>
    <dbReference type="NCBI Taxonomy" id="44577"/>
    <lineage>
        <taxon>Bacteria</taxon>
        <taxon>Pseudomonadati</taxon>
        <taxon>Pseudomonadota</taxon>
        <taxon>Betaproteobacteria</taxon>
        <taxon>Nitrosomonadales</taxon>
        <taxon>Nitrosomonadaceae</taxon>
        <taxon>Nitrosomonas</taxon>
    </lineage>
</organism>
<evidence type="ECO:0000313" key="2">
    <source>
        <dbReference type="Proteomes" id="UP000244110"/>
    </source>
</evidence>
<sequence>MDHTDALKLSMDEYMDEVTDADDIDVKSKITDAGSLIDYLKEKKRLGFLLHVATPVPYFASDNKIPSITWENYTTEWIYAETFEKAAEITIKWAVGLYKELVDKNVLKDRME</sequence>
<dbReference type="EMBL" id="QAOL01000008">
    <property type="protein sequence ID" value="PTQ86932.1"/>
    <property type="molecule type" value="Genomic_DNA"/>
</dbReference>
<dbReference type="Proteomes" id="UP000244110">
    <property type="component" value="Unassembled WGS sequence"/>
</dbReference>
<protein>
    <submittedName>
        <fullName evidence="1">Uncharacterized protein</fullName>
    </submittedName>
</protein>
<comment type="caution">
    <text evidence="1">The sequence shown here is derived from an EMBL/GenBank/DDBJ whole genome shotgun (WGS) entry which is preliminary data.</text>
</comment>
<accession>A0A2T5ISV0</accession>
<proteinExistence type="predicted"/>
<dbReference type="RefSeq" id="WP_107786467.1">
    <property type="nucleotide sequence ID" value="NZ_QAOL01000008.1"/>
</dbReference>
<reference evidence="1 2" key="1">
    <citation type="submission" date="2018-04" db="EMBL/GenBank/DDBJ databases">
        <title>Active sludge and wastewater microbial communities from Klosterneuburg, Austria.</title>
        <authorList>
            <person name="Wagner M."/>
        </authorList>
    </citation>
    <scope>NUCLEOTIDE SEQUENCE [LARGE SCALE GENOMIC DNA]</scope>
    <source>
        <strain evidence="1 2">Nm4</strain>
    </source>
</reference>
<evidence type="ECO:0000313" key="1">
    <source>
        <dbReference type="EMBL" id="PTQ86932.1"/>
    </source>
</evidence>
<dbReference type="AlphaFoldDB" id="A0A2T5ISV0"/>
<name>A0A2T5ISV0_9PROT</name>